<keyword evidence="1" id="KW-0238">DNA-binding</keyword>
<name>A0A839DWB0_9PSEU</name>
<dbReference type="RefSeq" id="WP_182543785.1">
    <property type="nucleotide sequence ID" value="NZ_JACGWZ010000002.1"/>
</dbReference>
<dbReference type="InterPro" id="IPR004401">
    <property type="entry name" value="YbaB/EbfC"/>
</dbReference>
<dbReference type="GO" id="GO:0003677">
    <property type="term" value="F:DNA binding"/>
    <property type="evidence" value="ECO:0007669"/>
    <property type="project" value="UniProtKB-KW"/>
</dbReference>
<sequence length="92" mass="9252">MTTTGSARRDGISVEVAPGGALRSLELEQGALRLGGTGLARAITAAVDEATEKADQAAAQAMKAGLDGVSTEELSALGLGDSEATTSATWRY</sequence>
<dbReference type="SUPFAM" id="SSF82607">
    <property type="entry name" value="YbaB-like"/>
    <property type="match status" value="1"/>
</dbReference>
<keyword evidence="2" id="KW-1185">Reference proteome</keyword>
<dbReference type="Gene3D" id="3.30.1310.10">
    <property type="entry name" value="Nucleoid-associated protein YbaB-like domain"/>
    <property type="match status" value="1"/>
</dbReference>
<proteinExistence type="predicted"/>
<organism evidence="1 2">
    <name type="scientific">Halosaccharopolyspora lacisalsi</name>
    <dbReference type="NCBI Taxonomy" id="1000566"/>
    <lineage>
        <taxon>Bacteria</taxon>
        <taxon>Bacillati</taxon>
        <taxon>Actinomycetota</taxon>
        <taxon>Actinomycetes</taxon>
        <taxon>Pseudonocardiales</taxon>
        <taxon>Pseudonocardiaceae</taxon>
        <taxon>Halosaccharopolyspora</taxon>
    </lineage>
</organism>
<dbReference type="AlphaFoldDB" id="A0A839DWB0"/>
<dbReference type="Proteomes" id="UP000569329">
    <property type="component" value="Unassembled WGS sequence"/>
</dbReference>
<evidence type="ECO:0000313" key="2">
    <source>
        <dbReference type="Proteomes" id="UP000569329"/>
    </source>
</evidence>
<accession>A0A839DWB0</accession>
<comment type="caution">
    <text evidence="1">The sequence shown here is derived from an EMBL/GenBank/DDBJ whole genome shotgun (WGS) entry which is preliminary data.</text>
</comment>
<dbReference type="InterPro" id="IPR036894">
    <property type="entry name" value="YbaB-like_sf"/>
</dbReference>
<protein>
    <submittedName>
        <fullName evidence="1">DNA-binding protein YbaB</fullName>
    </submittedName>
</protein>
<reference evidence="1 2" key="1">
    <citation type="submission" date="2020-07" db="EMBL/GenBank/DDBJ databases">
        <title>Sequencing the genomes of 1000 actinobacteria strains.</title>
        <authorList>
            <person name="Klenk H.-P."/>
        </authorList>
    </citation>
    <scope>NUCLEOTIDE SEQUENCE [LARGE SCALE GENOMIC DNA]</scope>
    <source>
        <strain evidence="1 2">DSM 45975</strain>
    </source>
</reference>
<dbReference type="Pfam" id="PF02575">
    <property type="entry name" value="YbaB_DNA_bd"/>
    <property type="match status" value="1"/>
</dbReference>
<gene>
    <name evidence="1" type="ORF">FHX42_001863</name>
</gene>
<dbReference type="EMBL" id="JACGWZ010000002">
    <property type="protein sequence ID" value="MBA8824516.1"/>
    <property type="molecule type" value="Genomic_DNA"/>
</dbReference>
<evidence type="ECO:0000313" key="1">
    <source>
        <dbReference type="EMBL" id="MBA8824516.1"/>
    </source>
</evidence>